<keyword evidence="1" id="KW-0472">Membrane</keyword>
<gene>
    <name evidence="3" type="primary">LOC106152932</name>
</gene>
<keyword evidence="1" id="KW-0812">Transmembrane</keyword>
<evidence type="ECO:0000313" key="3">
    <source>
        <dbReference type="RefSeq" id="XP_013382130.1"/>
    </source>
</evidence>
<dbReference type="KEGG" id="lak:106152932"/>
<dbReference type="RefSeq" id="XP_013382130.1">
    <property type="nucleotide sequence ID" value="XM_013526676.2"/>
</dbReference>
<proteinExistence type="predicted"/>
<keyword evidence="2" id="KW-1185">Reference proteome</keyword>
<dbReference type="Proteomes" id="UP000085678">
    <property type="component" value="Unplaced"/>
</dbReference>
<reference evidence="3" key="1">
    <citation type="submission" date="2025-08" db="UniProtKB">
        <authorList>
            <consortium name="RefSeq"/>
        </authorList>
    </citation>
    <scope>IDENTIFICATION</scope>
    <source>
        <tissue evidence="3">Gonads</tissue>
    </source>
</reference>
<sequence length="103" mass="11017">MTALAACGLGFGTQCLNAEKRLENKVCQGVVSDGAAIALVVFGGLATIPLWGLFCWAYHFKAEDSQETSSRAEDPPTHAVVGQIYVIRHVAIEKIGVRNTNNV</sequence>
<evidence type="ECO:0000313" key="2">
    <source>
        <dbReference type="Proteomes" id="UP000085678"/>
    </source>
</evidence>
<name>A0A1S3H7N7_LINAN</name>
<dbReference type="AlphaFoldDB" id="A0A1S3H7N7"/>
<dbReference type="GeneID" id="106152932"/>
<organism evidence="2 3">
    <name type="scientific">Lingula anatina</name>
    <name type="common">Brachiopod</name>
    <name type="synonym">Lingula unguis</name>
    <dbReference type="NCBI Taxonomy" id="7574"/>
    <lineage>
        <taxon>Eukaryota</taxon>
        <taxon>Metazoa</taxon>
        <taxon>Spiralia</taxon>
        <taxon>Lophotrochozoa</taxon>
        <taxon>Brachiopoda</taxon>
        <taxon>Linguliformea</taxon>
        <taxon>Lingulata</taxon>
        <taxon>Lingulida</taxon>
        <taxon>Linguloidea</taxon>
        <taxon>Lingulidae</taxon>
        <taxon>Lingula</taxon>
    </lineage>
</organism>
<feature type="transmembrane region" description="Helical" evidence="1">
    <location>
        <begin position="34"/>
        <end position="58"/>
    </location>
</feature>
<evidence type="ECO:0000256" key="1">
    <source>
        <dbReference type="SAM" id="Phobius"/>
    </source>
</evidence>
<keyword evidence="1" id="KW-1133">Transmembrane helix</keyword>
<protein>
    <submittedName>
        <fullName evidence="3">Uncharacterized protein LOC106152932</fullName>
    </submittedName>
</protein>
<dbReference type="InParanoid" id="A0A1S3H7N7"/>
<accession>A0A1S3H7N7</accession>